<organism evidence="5 6">
    <name type="scientific">Hallella seregens ATCC 51272</name>
    <dbReference type="NCBI Taxonomy" id="1336250"/>
    <lineage>
        <taxon>Bacteria</taxon>
        <taxon>Pseudomonadati</taxon>
        <taxon>Bacteroidota</taxon>
        <taxon>Bacteroidia</taxon>
        <taxon>Bacteroidales</taxon>
        <taxon>Prevotellaceae</taxon>
        <taxon>Hallella</taxon>
    </lineage>
</organism>
<evidence type="ECO:0000256" key="1">
    <source>
        <dbReference type="ARBA" id="ARBA00023015"/>
    </source>
</evidence>
<evidence type="ECO:0000259" key="4">
    <source>
        <dbReference type="PROSITE" id="PS01124"/>
    </source>
</evidence>
<dbReference type="SMART" id="SM00342">
    <property type="entry name" value="HTH_ARAC"/>
    <property type="match status" value="1"/>
</dbReference>
<dbReference type="Gene3D" id="1.10.10.60">
    <property type="entry name" value="Homeodomain-like"/>
    <property type="match status" value="1"/>
</dbReference>
<dbReference type="SUPFAM" id="SSF46689">
    <property type="entry name" value="Homeodomain-like"/>
    <property type="match status" value="1"/>
</dbReference>
<dbReference type="RefSeq" id="WP_027951664.1">
    <property type="nucleotide sequence ID" value="NZ_JADU01000006.1"/>
</dbReference>
<protein>
    <submittedName>
        <fullName evidence="5">Helix-turn-helix domain-containing protein</fullName>
    </submittedName>
</protein>
<dbReference type="InterPro" id="IPR037923">
    <property type="entry name" value="HTH-like"/>
</dbReference>
<sequence>MAKDEIEVVPFGAFRELMEHPGPVSSGLSCACDDYGVTLGAPHLFRSVFGRSHYVRMDCMRMGIVKEGFCSLMVNGKTYRCQPGDLIYINWGGVLGPDIFARGVVFEGMAAREDYLRTLFSGDVPLLLSDANFHFRLSLNPVEREALGQYLHTLYLLTGDPQTSASCAQLIGSLLRYVELLYRRHTPEQTNAATGDSLCLLDRFLSLVDRYVAREHKLAFYASELCTTPTYLDTRIVQISGETPKEWIDRALSLKAKTALRCSATPIKTIVNDLGFPSSSAFCKFFKRTTGTTPMAYRRSSRLSRQSPEPR</sequence>
<dbReference type="SUPFAM" id="SSF51215">
    <property type="entry name" value="Regulatory protein AraC"/>
    <property type="match status" value="1"/>
</dbReference>
<gene>
    <name evidence="5" type="ORF">ACFFK8_04925</name>
</gene>
<dbReference type="Proteomes" id="UP001589688">
    <property type="component" value="Unassembled WGS sequence"/>
</dbReference>
<dbReference type="Pfam" id="PF12833">
    <property type="entry name" value="HTH_18"/>
    <property type="match status" value="1"/>
</dbReference>
<evidence type="ECO:0000256" key="3">
    <source>
        <dbReference type="ARBA" id="ARBA00023163"/>
    </source>
</evidence>
<accession>A0ABV5ZII9</accession>
<dbReference type="PROSITE" id="PS51257">
    <property type="entry name" value="PROKAR_LIPOPROTEIN"/>
    <property type="match status" value="1"/>
</dbReference>
<keyword evidence="3" id="KW-0804">Transcription</keyword>
<keyword evidence="2" id="KW-0238">DNA-binding</keyword>
<dbReference type="PANTHER" id="PTHR43280">
    <property type="entry name" value="ARAC-FAMILY TRANSCRIPTIONAL REGULATOR"/>
    <property type="match status" value="1"/>
</dbReference>
<evidence type="ECO:0000313" key="5">
    <source>
        <dbReference type="EMBL" id="MFB9897166.1"/>
    </source>
</evidence>
<dbReference type="InterPro" id="IPR018060">
    <property type="entry name" value="HTH_AraC"/>
</dbReference>
<keyword evidence="1" id="KW-0805">Transcription regulation</keyword>
<dbReference type="PROSITE" id="PS01124">
    <property type="entry name" value="HTH_ARAC_FAMILY_2"/>
    <property type="match status" value="1"/>
</dbReference>
<comment type="caution">
    <text evidence="5">The sequence shown here is derived from an EMBL/GenBank/DDBJ whole genome shotgun (WGS) entry which is preliminary data.</text>
</comment>
<dbReference type="EMBL" id="JBHLZF010000001">
    <property type="protein sequence ID" value="MFB9897166.1"/>
    <property type="molecule type" value="Genomic_DNA"/>
</dbReference>
<dbReference type="InterPro" id="IPR009057">
    <property type="entry name" value="Homeodomain-like_sf"/>
</dbReference>
<evidence type="ECO:0000313" key="6">
    <source>
        <dbReference type="Proteomes" id="UP001589688"/>
    </source>
</evidence>
<evidence type="ECO:0000256" key="2">
    <source>
        <dbReference type="ARBA" id="ARBA00023125"/>
    </source>
</evidence>
<proteinExistence type="predicted"/>
<reference evidence="5 6" key="1">
    <citation type="submission" date="2024-09" db="EMBL/GenBank/DDBJ databases">
        <authorList>
            <person name="Sun Q."/>
            <person name="Mori K."/>
        </authorList>
    </citation>
    <scope>NUCLEOTIDE SEQUENCE [LARGE SCALE GENOMIC DNA]</scope>
    <source>
        <strain evidence="5 6">ATCC 51272</strain>
    </source>
</reference>
<keyword evidence="6" id="KW-1185">Reference proteome</keyword>
<dbReference type="PANTHER" id="PTHR43280:SF32">
    <property type="entry name" value="TRANSCRIPTIONAL REGULATORY PROTEIN"/>
    <property type="match status" value="1"/>
</dbReference>
<feature type="domain" description="HTH araC/xylS-type" evidence="4">
    <location>
        <begin position="202"/>
        <end position="300"/>
    </location>
</feature>
<name>A0ABV5ZII9_9BACT</name>